<sequence length="85" mass="9631">MASAEDPRLHLRKLAVNHMKSIYMKLAVNHMKSSLHARFLQNCINYNFVPKGLRIPLKVSVGNDSAELQNDIDALLQKVSIEICE</sequence>
<organism evidence="1 2">
    <name type="scientific">Dreissena polymorpha</name>
    <name type="common">Zebra mussel</name>
    <name type="synonym">Mytilus polymorpha</name>
    <dbReference type="NCBI Taxonomy" id="45954"/>
    <lineage>
        <taxon>Eukaryota</taxon>
        <taxon>Metazoa</taxon>
        <taxon>Spiralia</taxon>
        <taxon>Lophotrochozoa</taxon>
        <taxon>Mollusca</taxon>
        <taxon>Bivalvia</taxon>
        <taxon>Autobranchia</taxon>
        <taxon>Heteroconchia</taxon>
        <taxon>Euheterodonta</taxon>
        <taxon>Imparidentia</taxon>
        <taxon>Neoheterodontei</taxon>
        <taxon>Myida</taxon>
        <taxon>Dreissenoidea</taxon>
        <taxon>Dreissenidae</taxon>
        <taxon>Dreissena</taxon>
    </lineage>
</organism>
<dbReference type="AlphaFoldDB" id="A0A9D4CTW3"/>
<reference evidence="1" key="2">
    <citation type="submission" date="2020-11" db="EMBL/GenBank/DDBJ databases">
        <authorList>
            <person name="McCartney M.A."/>
            <person name="Auch B."/>
            <person name="Kono T."/>
            <person name="Mallez S."/>
            <person name="Becker A."/>
            <person name="Gohl D.M."/>
            <person name="Silverstein K.A.T."/>
            <person name="Koren S."/>
            <person name="Bechman K.B."/>
            <person name="Herman A."/>
            <person name="Abrahante J.E."/>
            <person name="Garbe J."/>
        </authorList>
    </citation>
    <scope>NUCLEOTIDE SEQUENCE</scope>
    <source>
        <strain evidence="1">Duluth1</strain>
        <tissue evidence="1">Whole animal</tissue>
    </source>
</reference>
<comment type="caution">
    <text evidence="1">The sequence shown here is derived from an EMBL/GenBank/DDBJ whole genome shotgun (WGS) entry which is preliminary data.</text>
</comment>
<evidence type="ECO:0000313" key="1">
    <source>
        <dbReference type="EMBL" id="KAH3733307.1"/>
    </source>
</evidence>
<dbReference type="Proteomes" id="UP000828390">
    <property type="component" value="Unassembled WGS sequence"/>
</dbReference>
<keyword evidence="2" id="KW-1185">Reference proteome</keyword>
<dbReference type="EMBL" id="JAIWYP010000011">
    <property type="protein sequence ID" value="KAH3733307.1"/>
    <property type="molecule type" value="Genomic_DNA"/>
</dbReference>
<reference evidence="1" key="1">
    <citation type="journal article" date="2019" name="bioRxiv">
        <title>The Genome of the Zebra Mussel, Dreissena polymorpha: A Resource for Invasive Species Research.</title>
        <authorList>
            <person name="McCartney M.A."/>
            <person name="Auch B."/>
            <person name="Kono T."/>
            <person name="Mallez S."/>
            <person name="Zhang Y."/>
            <person name="Obille A."/>
            <person name="Becker A."/>
            <person name="Abrahante J.E."/>
            <person name="Garbe J."/>
            <person name="Badalamenti J.P."/>
            <person name="Herman A."/>
            <person name="Mangelson H."/>
            <person name="Liachko I."/>
            <person name="Sullivan S."/>
            <person name="Sone E.D."/>
            <person name="Koren S."/>
            <person name="Silverstein K.A.T."/>
            <person name="Beckman K.B."/>
            <person name="Gohl D.M."/>
        </authorList>
    </citation>
    <scope>NUCLEOTIDE SEQUENCE</scope>
    <source>
        <strain evidence="1">Duluth1</strain>
        <tissue evidence="1">Whole animal</tissue>
    </source>
</reference>
<accession>A0A9D4CTW3</accession>
<protein>
    <submittedName>
        <fullName evidence="1">Uncharacterized protein</fullName>
    </submittedName>
</protein>
<gene>
    <name evidence="1" type="ORF">DPMN_039733</name>
</gene>
<evidence type="ECO:0000313" key="2">
    <source>
        <dbReference type="Proteomes" id="UP000828390"/>
    </source>
</evidence>
<proteinExistence type="predicted"/>
<name>A0A9D4CTW3_DREPO</name>